<dbReference type="EMBL" id="MU842823">
    <property type="protein sequence ID" value="KAK2033340.1"/>
    <property type="molecule type" value="Genomic_DNA"/>
</dbReference>
<keyword evidence="2" id="KW-1185">Reference proteome</keyword>
<dbReference type="AlphaFoldDB" id="A0AAD9HQH7"/>
<reference evidence="1" key="1">
    <citation type="submission" date="2021-06" db="EMBL/GenBank/DDBJ databases">
        <title>Comparative genomics, transcriptomics and evolutionary studies reveal genomic signatures of adaptation to plant cell wall in hemibiotrophic fungi.</title>
        <authorList>
            <consortium name="DOE Joint Genome Institute"/>
            <person name="Baroncelli R."/>
            <person name="Diaz J.F."/>
            <person name="Benocci T."/>
            <person name="Peng M."/>
            <person name="Battaglia E."/>
            <person name="Haridas S."/>
            <person name="Andreopoulos W."/>
            <person name="Labutti K."/>
            <person name="Pangilinan J."/>
            <person name="Floch G.L."/>
            <person name="Makela M.R."/>
            <person name="Henrissat B."/>
            <person name="Grigoriev I.V."/>
            <person name="Crouch J.A."/>
            <person name="De Vries R.P."/>
            <person name="Sukno S.A."/>
            <person name="Thon M.R."/>
        </authorList>
    </citation>
    <scope>NUCLEOTIDE SEQUENCE</scope>
    <source>
        <strain evidence="1">MAFF235873</strain>
    </source>
</reference>
<evidence type="ECO:0000313" key="2">
    <source>
        <dbReference type="Proteomes" id="UP001232148"/>
    </source>
</evidence>
<gene>
    <name evidence="1" type="ORF">LX32DRAFT_106637</name>
</gene>
<sequence length="80" mass="9367">MKWPLAVFSPIHLFIDCLTVVKSRHLTTEILFHDFDLASWNMHGVDALDSRRNADHATMWKCHFTLLIWPFVSFHGSEID</sequence>
<name>A0AAD9HQH7_9PEZI</name>
<organism evidence="1 2">
    <name type="scientific">Colletotrichum zoysiae</name>
    <dbReference type="NCBI Taxonomy" id="1216348"/>
    <lineage>
        <taxon>Eukaryota</taxon>
        <taxon>Fungi</taxon>
        <taxon>Dikarya</taxon>
        <taxon>Ascomycota</taxon>
        <taxon>Pezizomycotina</taxon>
        <taxon>Sordariomycetes</taxon>
        <taxon>Hypocreomycetidae</taxon>
        <taxon>Glomerellales</taxon>
        <taxon>Glomerellaceae</taxon>
        <taxon>Colletotrichum</taxon>
        <taxon>Colletotrichum graminicola species complex</taxon>
    </lineage>
</organism>
<accession>A0AAD9HQH7</accession>
<evidence type="ECO:0000313" key="1">
    <source>
        <dbReference type="EMBL" id="KAK2033340.1"/>
    </source>
</evidence>
<comment type="caution">
    <text evidence="1">The sequence shown here is derived from an EMBL/GenBank/DDBJ whole genome shotgun (WGS) entry which is preliminary data.</text>
</comment>
<dbReference type="Proteomes" id="UP001232148">
    <property type="component" value="Unassembled WGS sequence"/>
</dbReference>
<protein>
    <submittedName>
        <fullName evidence="1">Uncharacterized protein</fullName>
    </submittedName>
</protein>
<proteinExistence type="predicted"/>